<feature type="region of interest" description="Disordered" evidence="1">
    <location>
        <begin position="24"/>
        <end position="48"/>
    </location>
</feature>
<dbReference type="InParanoid" id="A0A1B6QL71"/>
<protein>
    <submittedName>
        <fullName evidence="2">Uncharacterized protein</fullName>
    </submittedName>
</protein>
<organism evidence="2 3">
    <name type="scientific">Sorghum bicolor</name>
    <name type="common">Sorghum</name>
    <name type="synonym">Sorghum vulgare</name>
    <dbReference type="NCBI Taxonomy" id="4558"/>
    <lineage>
        <taxon>Eukaryota</taxon>
        <taxon>Viridiplantae</taxon>
        <taxon>Streptophyta</taxon>
        <taxon>Embryophyta</taxon>
        <taxon>Tracheophyta</taxon>
        <taxon>Spermatophyta</taxon>
        <taxon>Magnoliopsida</taxon>
        <taxon>Liliopsida</taxon>
        <taxon>Poales</taxon>
        <taxon>Poaceae</taxon>
        <taxon>PACMAD clade</taxon>
        <taxon>Panicoideae</taxon>
        <taxon>Andropogonodae</taxon>
        <taxon>Andropogoneae</taxon>
        <taxon>Sorghinae</taxon>
        <taxon>Sorghum</taxon>
    </lineage>
</organism>
<sequence length="145" mass="16493">MDLLDRRRAVTKVAGTLDLVNHEPPVRTRLRPRQHEGRMSQPVSPPLPPPPAGRSLLFWICRRCMFWRLRHPGLLLFVHPWQSTVAVRTCPFAFPERQRAAFSRGSAAVRLAPCRSMALATRRSFIKMQRSGTVTSPTVIMSRGN</sequence>
<dbReference type="Gramene" id="KXG38672">
    <property type="protein sequence ID" value="KXG38672"/>
    <property type="gene ID" value="SORBI_3001G265100"/>
</dbReference>
<name>A0A1B6QL71_SORBI</name>
<evidence type="ECO:0000313" key="2">
    <source>
        <dbReference type="EMBL" id="KXG38672.1"/>
    </source>
</evidence>
<keyword evidence="3" id="KW-1185">Reference proteome</keyword>
<dbReference type="Proteomes" id="UP000000768">
    <property type="component" value="Chromosome 1"/>
</dbReference>
<gene>
    <name evidence="2" type="ORF">SORBI_3001G265100</name>
</gene>
<evidence type="ECO:0000313" key="3">
    <source>
        <dbReference type="Proteomes" id="UP000000768"/>
    </source>
</evidence>
<accession>A0A1B6QL71</accession>
<evidence type="ECO:0000256" key="1">
    <source>
        <dbReference type="SAM" id="MobiDB-lite"/>
    </source>
</evidence>
<proteinExistence type="predicted"/>
<reference evidence="2 3" key="1">
    <citation type="journal article" date="2009" name="Nature">
        <title>The Sorghum bicolor genome and the diversification of grasses.</title>
        <authorList>
            <person name="Paterson A.H."/>
            <person name="Bowers J.E."/>
            <person name="Bruggmann R."/>
            <person name="Dubchak I."/>
            <person name="Grimwood J."/>
            <person name="Gundlach H."/>
            <person name="Haberer G."/>
            <person name="Hellsten U."/>
            <person name="Mitros T."/>
            <person name="Poliakov A."/>
            <person name="Schmutz J."/>
            <person name="Spannagl M."/>
            <person name="Tang H."/>
            <person name="Wang X."/>
            <person name="Wicker T."/>
            <person name="Bharti A.K."/>
            <person name="Chapman J."/>
            <person name="Feltus F.A."/>
            <person name="Gowik U."/>
            <person name="Grigoriev I.V."/>
            <person name="Lyons E."/>
            <person name="Maher C.A."/>
            <person name="Martis M."/>
            <person name="Narechania A."/>
            <person name="Otillar R.P."/>
            <person name="Penning B.W."/>
            <person name="Salamov A.A."/>
            <person name="Wang Y."/>
            <person name="Zhang L."/>
            <person name="Carpita N.C."/>
            <person name="Freeling M."/>
            <person name="Gingle A.R."/>
            <person name="Hash C.T."/>
            <person name="Keller B."/>
            <person name="Klein P."/>
            <person name="Kresovich S."/>
            <person name="McCann M.C."/>
            <person name="Ming R."/>
            <person name="Peterson D.G."/>
            <person name="Mehboob-ur-Rahman"/>
            <person name="Ware D."/>
            <person name="Westhoff P."/>
            <person name="Mayer K.F."/>
            <person name="Messing J."/>
            <person name="Rokhsar D.S."/>
        </authorList>
    </citation>
    <scope>NUCLEOTIDE SEQUENCE [LARGE SCALE GENOMIC DNA]</scope>
    <source>
        <strain evidence="3">cv. BTx623</strain>
    </source>
</reference>
<reference evidence="3" key="2">
    <citation type="journal article" date="2018" name="Plant J.">
        <title>The Sorghum bicolor reference genome: improved assembly, gene annotations, a transcriptome atlas, and signatures of genome organization.</title>
        <authorList>
            <person name="McCormick R.F."/>
            <person name="Truong S.K."/>
            <person name="Sreedasyam A."/>
            <person name="Jenkins J."/>
            <person name="Shu S."/>
            <person name="Sims D."/>
            <person name="Kennedy M."/>
            <person name="Amirebrahimi M."/>
            <person name="Weers B.D."/>
            <person name="McKinley B."/>
            <person name="Mattison A."/>
            <person name="Morishige D.T."/>
            <person name="Grimwood J."/>
            <person name="Schmutz J."/>
            <person name="Mullet J.E."/>
        </authorList>
    </citation>
    <scope>NUCLEOTIDE SEQUENCE [LARGE SCALE GENOMIC DNA]</scope>
    <source>
        <strain evidence="3">cv. BTx623</strain>
    </source>
</reference>
<dbReference type="AlphaFoldDB" id="A0A1B6QL71"/>
<dbReference type="EMBL" id="CM000760">
    <property type="protein sequence ID" value="KXG38672.1"/>
    <property type="molecule type" value="Genomic_DNA"/>
</dbReference>